<keyword evidence="16" id="KW-1185">Reference proteome</keyword>
<organism evidence="16 18">
    <name type="scientific">Lingula anatina</name>
    <name type="common">Brachiopod</name>
    <name type="synonym">Lingula unguis</name>
    <dbReference type="NCBI Taxonomy" id="7574"/>
    <lineage>
        <taxon>Eukaryota</taxon>
        <taxon>Metazoa</taxon>
        <taxon>Spiralia</taxon>
        <taxon>Lophotrochozoa</taxon>
        <taxon>Brachiopoda</taxon>
        <taxon>Linguliformea</taxon>
        <taxon>Lingulata</taxon>
        <taxon>Lingulida</taxon>
        <taxon>Linguloidea</taxon>
        <taxon>Lingulidae</taxon>
        <taxon>Lingula</taxon>
    </lineage>
</organism>
<dbReference type="STRING" id="7574.A0A1S3I753"/>
<dbReference type="Pfam" id="PF00091">
    <property type="entry name" value="Tubulin"/>
    <property type="match status" value="1"/>
</dbReference>
<dbReference type="PANTHER" id="PTHR11588">
    <property type="entry name" value="TUBULIN"/>
    <property type="match status" value="1"/>
</dbReference>
<comment type="similarity">
    <text evidence="4 14">Belongs to the tubulin family.</text>
</comment>
<reference evidence="17 18" key="2">
    <citation type="submission" date="2025-04" db="UniProtKB">
        <authorList>
            <consortium name="RefSeq"/>
        </authorList>
    </citation>
    <scope>IDENTIFICATION</scope>
    <source>
        <tissue evidence="20 21">Gonads</tissue>
    </source>
</reference>
<evidence type="ECO:0000313" key="21">
    <source>
        <dbReference type="RefSeq" id="XP_013397489.1"/>
    </source>
</evidence>
<evidence type="ECO:0000256" key="9">
    <source>
        <dbReference type="ARBA" id="ARBA00023134"/>
    </source>
</evidence>
<dbReference type="RefSeq" id="XP_013394038.1">
    <property type="nucleotide sequence ID" value="XM_013538584.1"/>
</dbReference>
<evidence type="ECO:0000256" key="5">
    <source>
        <dbReference type="ARBA" id="ARBA00014184"/>
    </source>
</evidence>
<dbReference type="InterPro" id="IPR036525">
    <property type="entry name" value="Tubulin/FtsZ_GTPase_sf"/>
</dbReference>
<reference evidence="17 18" key="1">
    <citation type="journal article" date="2015" name="Nat. Commun.">
        <title>The Lingula genome provides insights into brachiopod evolution and the origin of phosphate biomineralization.</title>
        <authorList>
            <person name="Luo Y.J."/>
            <person name="Takeuchi T."/>
            <person name="Koyanagi R."/>
            <person name="Yamada L."/>
            <person name="Kanda M."/>
            <person name="Khalturina M."/>
            <person name="Fujie M."/>
            <person name="Yamasaki S.I."/>
            <person name="Endo K."/>
            <person name="Satoh N."/>
        </authorList>
    </citation>
    <scope>NUCLEOTIDE SEQUENCE</scope>
</reference>
<dbReference type="GO" id="GO:0005200">
    <property type="term" value="F:structural constituent of cytoskeleton"/>
    <property type="evidence" value="ECO:0007669"/>
    <property type="project" value="InterPro"/>
</dbReference>
<keyword evidence="8" id="KW-0970">Cilium biogenesis/degradation</keyword>
<evidence type="ECO:0000256" key="1">
    <source>
        <dbReference type="ARBA" id="ARBA00004114"/>
    </source>
</evidence>
<evidence type="ECO:0000256" key="7">
    <source>
        <dbReference type="ARBA" id="ARBA00022741"/>
    </source>
</evidence>
<dbReference type="InterPro" id="IPR000217">
    <property type="entry name" value="Tubulin"/>
</dbReference>
<evidence type="ECO:0000256" key="13">
    <source>
        <dbReference type="ARBA" id="ARBA00046149"/>
    </source>
</evidence>
<dbReference type="OrthoDB" id="10250004at2759"/>
<dbReference type="RefSeq" id="XP_013397478.1">
    <property type="nucleotide sequence ID" value="XM_013542024.2"/>
</dbReference>
<dbReference type="RefSeq" id="XP_013394039.1">
    <property type="nucleotide sequence ID" value="XM_013538585.2"/>
</dbReference>
<feature type="domain" description="Tubulin/FtsZ GTPase" evidence="15">
    <location>
        <begin position="47"/>
        <end position="247"/>
    </location>
</feature>
<dbReference type="PROSITE" id="PS00227">
    <property type="entry name" value="TUBULIN"/>
    <property type="match status" value="1"/>
</dbReference>
<comment type="function">
    <text evidence="13">Acts as a positive regulator of hedgehog signaling and regulates ciliary function.</text>
</comment>
<dbReference type="GO" id="GO:0030030">
    <property type="term" value="P:cell projection organization"/>
    <property type="evidence" value="ECO:0007669"/>
    <property type="project" value="UniProtKB-KW"/>
</dbReference>
<keyword evidence="10" id="KW-0539">Nucleus</keyword>
<dbReference type="GeneID" id="106161585"/>
<evidence type="ECO:0000256" key="8">
    <source>
        <dbReference type="ARBA" id="ARBA00022794"/>
    </source>
</evidence>
<evidence type="ECO:0000313" key="17">
    <source>
        <dbReference type="RefSeq" id="XP_013394036.1"/>
    </source>
</evidence>
<dbReference type="FunFam" id="3.40.50.1440:FF:000021">
    <property type="entry name" value="Tubulin delta chain"/>
    <property type="match status" value="1"/>
</dbReference>
<evidence type="ECO:0000256" key="11">
    <source>
        <dbReference type="ARBA" id="ARBA00023273"/>
    </source>
</evidence>
<dbReference type="KEGG" id="lak:106164205"/>
<evidence type="ECO:0000256" key="12">
    <source>
        <dbReference type="ARBA" id="ARBA00030594"/>
    </source>
</evidence>
<dbReference type="Proteomes" id="UP000085678">
    <property type="component" value="Unplaced"/>
</dbReference>
<evidence type="ECO:0000256" key="4">
    <source>
        <dbReference type="ARBA" id="ARBA00009636"/>
    </source>
</evidence>
<evidence type="ECO:0000313" key="16">
    <source>
        <dbReference type="Proteomes" id="UP000085678"/>
    </source>
</evidence>
<dbReference type="GO" id="GO:0005929">
    <property type="term" value="C:cilium"/>
    <property type="evidence" value="ECO:0007669"/>
    <property type="project" value="UniProtKB-SubCell"/>
</dbReference>
<dbReference type="GO" id="GO:0005634">
    <property type="term" value="C:nucleus"/>
    <property type="evidence" value="ECO:0007669"/>
    <property type="project" value="UniProtKB-SubCell"/>
</dbReference>
<dbReference type="CDD" id="cd02189">
    <property type="entry name" value="delta_zeta_tubulin-like"/>
    <property type="match status" value="1"/>
</dbReference>
<sequence length="441" mass="49782">MPLVTLQLGQCGNQIGGQLFSTIIEDADCKHTGVTKKENDNYLEAVNERFFVEDKHGKLEARAVMVDMETKAISKTRLDAKKSGKWHYPDKQQFCQKKGSGNNWAHGFCAHGPKAHDDIMALVQSEVEKCDHFDGFLTLMSLAGGTGSGVGAYITQCLRDEYPHSFIMNQVVWPYNTGEVIVQNYNALLTLSQLYLYSDALLIMENDKIQKICSQLLNIKHISFQDMNTVIAHKLASFLQPTVRTEGSHTRQNRLGDMLEHLVAHPDYKLLSLLNIPQMSEAALQYSAYQWPGLLKHLRQMLIANAPMEEGIDWNVRVSSGAIRNHNFSLANLLLLRGKDCNMADVSAFTEPKLYTDWIPSGCGLLEWKQPRMFCQYEKSASLLSNSQTPVTPLNSVLEKSWSMFGARAFVHQYIKFGLAEEDFLDSFASLEQVLKNYKDL</sequence>
<dbReference type="RefSeq" id="XP_013394036.1">
    <property type="nucleotide sequence ID" value="XM_013538582.1"/>
</dbReference>
<dbReference type="RefSeq" id="XP_013397489.1">
    <property type="nucleotide sequence ID" value="XM_013542035.2"/>
</dbReference>
<dbReference type="InterPro" id="IPR002967">
    <property type="entry name" value="Delta_tubulin"/>
</dbReference>
<dbReference type="GO" id="GO:0005525">
    <property type="term" value="F:GTP binding"/>
    <property type="evidence" value="ECO:0007669"/>
    <property type="project" value="UniProtKB-UniRule"/>
</dbReference>
<dbReference type="AlphaFoldDB" id="A0A1S3I753"/>
<keyword evidence="7 14" id="KW-0547">Nucleotide-binding</keyword>
<dbReference type="PRINTS" id="PR01161">
    <property type="entry name" value="TUBULIN"/>
</dbReference>
<dbReference type="SUPFAM" id="SSF55307">
    <property type="entry name" value="Tubulin C-terminal domain-like"/>
    <property type="match status" value="1"/>
</dbReference>
<evidence type="ECO:0000256" key="10">
    <source>
        <dbReference type="ARBA" id="ARBA00023242"/>
    </source>
</evidence>
<dbReference type="SMART" id="SM00864">
    <property type="entry name" value="Tubulin"/>
    <property type="match status" value="1"/>
</dbReference>
<dbReference type="SUPFAM" id="SSF52490">
    <property type="entry name" value="Tubulin nucleotide-binding domain-like"/>
    <property type="match status" value="1"/>
</dbReference>
<dbReference type="GO" id="GO:0005814">
    <property type="term" value="C:centriole"/>
    <property type="evidence" value="ECO:0007669"/>
    <property type="project" value="UniProtKB-SubCell"/>
</dbReference>
<evidence type="ECO:0000256" key="14">
    <source>
        <dbReference type="RuleBase" id="RU000352"/>
    </source>
</evidence>
<proteinExistence type="inferred from homology"/>
<evidence type="ECO:0000313" key="19">
    <source>
        <dbReference type="RefSeq" id="XP_013394039.1"/>
    </source>
</evidence>
<evidence type="ECO:0000259" key="15">
    <source>
        <dbReference type="SMART" id="SM00864"/>
    </source>
</evidence>
<evidence type="ECO:0000256" key="2">
    <source>
        <dbReference type="ARBA" id="ARBA00004123"/>
    </source>
</evidence>
<evidence type="ECO:0000256" key="3">
    <source>
        <dbReference type="ARBA" id="ARBA00004138"/>
    </source>
</evidence>
<evidence type="ECO:0000256" key="6">
    <source>
        <dbReference type="ARBA" id="ARBA00022701"/>
    </source>
</evidence>
<keyword evidence="6 14" id="KW-0493">Microtubule</keyword>
<name>A0A1S3I753_LINAN</name>
<dbReference type="GeneID" id="106164205"/>
<accession>A0A1S3I753</accession>
<dbReference type="GO" id="GO:0007017">
    <property type="term" value="P:microtubule-based process"/>
    <property type="evidence" value="ECO:0007669"/>
    <property type="project" value="InterPro"/>
</dbReference>
<dbReference type="InterPro" id="IPR003008">
    <property type="entry name" value="Tubulin_FtsZ_GTPase"/>
</dbReference>
<keyword evidence="9 14" id="KW-0342">GTP-binding</keyword>
<dbReference type="InterPro" id="IPR008280">
    <property type="entry name" value="Tub_FtsZ_C"/>
</dbReference>
<keyword evidence="11" id="KW-0966">Cell projection</keyword>
<dbReference type="InterPro" id="IPR017975">
    <property type="entry name" value="Tubulin_CS"/>
</dbReference>
<comment type="subcellular location">
    <subcellularLocation>
        <location evidence="3">Cell projection</location>
        <location evidence="3">Cilium</location>
    </subcellularLocation>
    <subcellularLocation>
        <location evidence="1">Cytoplasm</location>
        <location evidence="1">Cytoskeleton</location>
        <location evidence="1">Microtubule organizing center</location>
        <location evidence="1">Centrosome</location>
        <location evidence="1">Centriole</location>
    </subcellularLocation>
    <subcellularLocation>
        <location evidence="2">Nucleus</location>
    </subcellularLocation>
</comment>
<dbReference type="Gene3D" id="3.40.50.1440">
    <property type="entry name" value="Tubulin/FtsZ, GTPase domain"/>
    <property type="match status" value="1"/>
</dbReference>
<evidence type="ECO:0000313" key="18">
    <source>
        <dbReference type="RefSeq" id="XP_013394038.1"/>
    </source>
</evidence>
<dbReference type="KEGG" id="lak:106161585"/>
<gene>
    <name evidence="17 18 19" type="primary">LOC106161585</name>
    <name evidence="20 21" type="synonym">LOC106164205</name>
</gene>
<dbReference type="PRINTS" id="PR01224">
    <property type="entry name" value="DELTATUBULIN"/>
</dbReference>
<protein>
    <recommendedName>
        <fullName evidence="5">Tubulin delta chain</fullName>
    </recommendedName>
    <alternativeName>
        <fullName evidence="12">Delta-tubulin</fullName>
    </alternativeName>
</protein>
<evidence type="ECO:0000313" key="20">
    <source>
        <dbReference type="RefSeq" id="XP_013397478.1"/>
    </source>
</evidence>
<dbReference type="GO" id="GO:0005874">
    <property type="term" value="C:microtubule"/>
    <property type="evidence" value="ECO:0007669"/>
    <property type="project" value="UniProtKB-KW"/>
</dbReference>